<evidence type="ECO:0000256" key="3">
    <source>
        <dbReference type="ARBA" id="ARBA00023125"/>
    </source>
</evidence>
<dbReference type="EMBL" id="OMOI01000002">
    <property type="protein sequence ID" value="SPF78971.1"/>
    <property type="molecule type" value="Genomic_DNA"/>
</dbReference>
<dbReference type="InterPro" id="IPR000847">
    <property type="entry name" value="LysR_HTH_N"/>
</dbReference>
<dbReference type="Pfam" id="PF00126">
    <property type="entry name" value="HTH_1"/>
    <property type="match status" value="1"/>
</dbReference>
<evidence type="ECO:0000313" key="7">
    <source>
        <dbReference type="Proteomes" id="UP000244911"/>
    </source>
</evidence>
<keyword evidence="2" id="KW-0805">Transcription regulation</keyword>
<dbReference type="InterPro" id="IPR005119">
    <property type="entry name" value="LysR_subst-bd"/>
</dbReference>
<dbReference type="AlphaFoldDB" id="A0A2R8ASD1"/>
<dbReference type="GO" id="GO:0003700">
    <property type="term" value="F:DNA-binding transcription factor activity"/>
    <property type="evidence" value="ECO:0007669"/>
    <property type="project" value="InterPro"/>
</dbReference>
<evidence type="ECO:0000313" key="6">
    <source>
        <dbReference type="EMBL" id="SPF78971.1"/>
    </source>
</evidence>
<organism evidence="6 7">
    <name type="scientific">Aliiroseovarius pelagivivens</name>
    <dbReference type="NCBI Taxonomy" id="1639690"/>
    <lineage>
        <taxon>Bacteria</taxon>
        <taxon>Pseudomonadati</taxon>
        <taxon>Pseudomonadota</taxon>
        <taxon>Alphaproteobacteria</taxon>
        <taxon>Rhodobacterales</taxon>
        <taxon>Paracoccaceae</taxon>
        <taxon>Aliiroseovarius</taxon>
    </lineage>
</organism>
<comment type="similarity">
    <text evidence="1">Belongs to the LysR transcriptional regulatory family.</text>
</comment>
<dbReference type="GO" id="GO:0043565">
    <property type="term" value="F:sequence-specific DNA binding"/>
    <property type="evidence" value="ECO:0007669"/>
    <property type="project" value="TreeGrafter"/>
</dbReference>
<evidence type="ECO:0000256" key="2">
    <source>
        <dbReference type="ARBA" id="ARBA00023015"/>
    </source>
</evidence>
<dbReference type="Pfam" id="PF03466">
    <property type="entry name" value="LysR_substrate"/>
    <property type="match status" value="1"/>
</dbReference>
<evidence type="ECO:0000259" key="5">
    <source>
        <dbReference type="PROSITE" id="PS50931"/>
    </source>
</evidence>
<reference evidence="7" key="1">
    <citation type="submission" date="2018-03" db="EMBL/GenBank/DDBJ databases">
        <authorList>
            <person name="Rodrigo-Torres L."/>
            <person name="Arahal R. D."/>
            <person name="Lucena T."/>
        </authorList>
    </citation>
    <scope>NUCLEOTIDE SEQUENCE [LARGE SCALE GENOMIC DNA]</scope>
    <source>
        <strain evidence="7">CECT 8811</strain>
    </source>
</reference>
<dbReference type="InterPro" id="IPR036388">
    <property type="entry name" value="WH-like_DNA-bd_sf"/>
</dbReference>
<sequence>MPVSPPRPKGPHLNALRAFEAAARLGSFAAAAEELSVTPGAVTQHIKTLEAWAEAPLFVRNARGVALTPMAEALVPEFTRAFDQLGLAVHALRKQVAPNKIKLATLPSLAQYWLPARLGRLRRIAPDLQVSVIALEEAPNLVREPIDMSLFFTADPLGPNDIEVSQDRIFPICTPELAARQTRLEDLRNETLLRDSTWSDDWERWLSAQTDQGGIATGGTEHSLFAVALEEARHGGGVLMAHEALVQRFLDSGELVRPFAGIVNLPRKLVLRLSPKMIRSDQLALINDVLVGASK</sequence>
<dbReference type="RefSeq" id="WP_108857945.1">
    <property type="nucleotide sequence ID" value="NZ_OMOI01000002.1"/>
</dbReference>
<dbReference type="SUPFAM" id="SSF53850">
    <property type="entry name" value="Periplasmic binding protein-like II"/>
    <property type="match status" value="1"/>
</dbReference>
<feature type="domain" description="HTH lysR-type" evidence="5">
    <location>
        <begin position="11"/>
        <end position="68"/>
    </location>
</feature>
<dbReference type="PROSITE" id="PS50931">
    <property type="entry name" value="HTH_LYSR"/>
    <property type="match status" value="1"/>
</dbReference>
<dbReference type="GO" id="GO:0006351">
    <property type="term" value="P:DNA-templated transcription"/>
    <property type="evidence" value="ECO:0007669"/>
    <property type="project" value="TreeGrafter"/>
</dbReference>
<gene>
    <name evidence="6" type="primary">gcvA_9</name>
    <name evidence="6" type="ORF">ALP8811_02905</name>
</gene>
<protein>
    <submittedName>
        <fullName evidence="6">Glycine cleavage system transcriptional activator</fullName>
    </submittedName>
</protein>
<name>A0A2R8ASD1_9RHOB</name>
<dbReference type="InterPro" id="IPR058163">
    <property type="entry name" value="LysR-type_TF_proteobact-type"/>
</dbReference>
<dbReference type="Proteomes" id="UP000244911">
    <property type="component" value="Unassembled WGS sequence"/>
</dbReference>
<dbReference type="Gene3D" id="3.40.190.10">
    <property type="entry name" value="Periplasmic binding protein-like II"/>
    <property type="match status" value="2"/>
</dbReference>
<keyword evidence="4" id="KW-0804">Transcription</keyword>
<dbReference type="Gene3D" id="1.10.10.10">
    <property type="entry name" value="Winged helix-like DNA-binding domain superfamily/Winged helix DNA-binding domain"/>
    <property type="match status" value="1"/>
</dbReference>
<keyword evidence="3" id="KW-0238">DNA-binding</keyword>
<dbReference type="SUPFAM" id="SSF46785">
    <property type="entry name" value="Winged helix' DNA-binding domain"/>
    <property type="match status" value="1"/>
</dbReference>
<accession>A0A2R8ASD1</accession>
<dbReference type="InterPro" id="IPR036390">
    <property type="entry name" value="WH_DNA-bd_sf"/>
</dbReference>
<dbReference type="OrthoDB" id="9813056at2"/>
<dbReference type="PANTHER" id="PTHR30537:SF26">
    <property type="entry name" value="GLYCINE CLEAVAGE SYSTEM TRANSCRIPTIONAL ACTIVATOR"/>
    <property type="match status" value="1"/>
</dbReference>
<evidence type="ECO:0000256" key="1">
    <source>
        <dbReference type="ARBA" id="ARBA00009437"/>
    </source>
</evidence>
<proteinExistence type="inferred from homology"/>
<dbReference type="PANTHER" id="PTHR30537">
    <property type="entry name" value="HTH-TYPE TRANSCRIPTIONAL REGULATOR"/>
    <property type="match status" value="1"/>
</dbReference>
<keyword evidence="7" id="KW-1185">Reference proteome</keyword>
<evidence type="ECO:0000256" key="4">
    <source>
        <dbReference type="ARBA" id="ARBA00023163"/>
    </source>
</evidence>